<accession>A0AAQ4EGU0</accession>
<reference evidence="1 2" key="1">
    <citation type="journal article" date="2023" name="Arcadia Sci">
        <title>De novo assembly of a long-read Amblyomma americanum tick genome.</title>
        <authorList>
            <person name="Chou S."/>
            <person name="Poskanzer K.E."/>
            <person name="Rollins M."/>
            <person name="Thuy-Boun P.S."/>
        </authorList>
    </citation>
    <scope>NUCLEOTIDE SEQUENCE [LARGE SCALE GENOMIC DNA]</scope>
    <source>
        <strain evidence="1">F_SG_1</strain>
        <tissue evidence="1">Salivary glands</tissue>
    </source>
</reference>
<organism evidence="1 2">
    <name type="scientific">Amblyomma americanum</name>
    <name type="common">Lone star tick</name>
    <dbReference type="NCBI Taxonomy" id="6943"/>
    <lineage>
        <taxon>Eukaryota</taxon>
        <taxon>Metazoa</taxon>
        <taxon>Ecdysozoa</taxon>
        <taxon>Arthropoda</taxon>
        <taxon>Chelicerata</taxon>
        <taxon>Arachnida</taxon>
        <taxon>Acari</taxon>
        <taxon>Parasitiformes</taxon>
        <taxon>Ixodida</taxon>
        <taxon>Ixodoidea</taxon>
        <taxon>Ixodidae</taxon>
        <taxon>Amblyomminae</taxon>
        <taxon>Amblyomma</taxon>
    </lineage>
</organism>
<gene>
    <name evidence="1" type="ORF">V5799_011531</name>
</gene>
<name>A0AAQ4EGU0_AMBAM</name>
<sequence>MKKLDSLLRRRRLSGASPQAGALSRTRKAKGNLIKQEMLEKQRRFLLQSRLDAKRLEVEARISPNQEAQGKEFGASAVATRSRCPWASRLRPPVAAADTLLAAGPRLEECGLFWRCGEGPQAGGVETRREWMRRPQPRNSSTLNLGVRFCQNIVSKDCARAGKDRAHTVALGEHFDAVGHPVPICNNLFCRQINGISFLKYCNALFESAM</sequence>
<protein>
    <submittedName>
        <fullName evidence="1">Uncharacterized protein</fullName>
    </submittedName>
</protein>
<feature type="non-terminal residue" evidence="1">
    <location>
        <position position="210"/>
    </location>
</feature>
<evidence type="ECO:0000313" key="1">
    <source>
        <dbReference type="EMBL" id="KAK8773936.1"/>
    </source>
</evidence>
<keyword evidence="2" id="KW-1185">Reference proteome</keyword>
<dbReference type="EMBL" id="JARKHS020016048">
    <property type="protein sequence ID" value="KAK8773936.1"/>
    <property type="molecule type" value="Genomic_DNA"/>
</dbReference>
<dbReference type="Proteomes" id="UP001321473">
    <property type="component" value="Unassembled WGS sequence"/>
</dbReference>
<comment type="caution">
    <text evidence="1">The sequence shown here is derived from an EMBL/GenBank/DDBJ whole genome shotgun (WGS) entry which is preliminary data.</text>
</comment>
<proteinExistence type="predicted"/>
<evidence type="ECO:0000313" key="2">
    <source>
        <dbReference type="Proteomes" id="UP001321473"/>
    </source>
</evidence>
<dbReference type="AlphaFoldDB" id="A0AAQ4EGU0"/>